<dbReference type="InterPro" id="IPR027417">
    <property type="entry name" value="P-loop_NTPase"/>
</dbReference>
<dbReference type="AlphaFoldDB" id="A0AAN6S5G5"/>
<evidence type="ECO:0000256" key="18">
    <source>
        <dbReference type="SAM" id="SignalP"/>
    </source>
</evidence>
<dbReference type="InterPro" id="IPR045076">
    <property type="entry name" value="MutS"/>
</dbReference>
<dbReference type="Gene3D" id="3.40.50.300">
    <property type="entry name" value="P-loop containing nucleotide triphosphate hydrolases"/>
    <property type="match status" value="1"/>
</dbReference>
<keyword evidence="13" id="KW-0539">Nucleus</keyword>
<evidence type="ECO:0000256" key="2">
    <source>
        <dbReference type="ARBA" id="ARBA00004127"/>
    </source>
</evidence>
<feature type="region of interest" description="Disordered" evidence="17">
    <location>
        <begin position="132"/>
        <end position="212"/>
    </location>
</feature>
<evidence type="ECO:0000256" key="6">
    <source>
        <dbReference type="ARBA" id="ARBA00022454"/>
    </source>
</evidence>
<dbReference type="Gene3D" id="1.10.1420.10">
    <property type="match status" value="1"/>
</dbReference>
<dbReference type="Pfam" id="PF10270">
    <property type="entry name" value="MMgT"/>
    <property type="match status" value="1"/>
</dbReference>
<keyword evidence="9" id="KW-0067">ATP-binding</keyword>
<accession>A0AAN6S5G5</accession>
<dbReference type="PANTHER" id="PTHR11361:SF20">
    <property type="entry name" value="MUTS PROTEIN HOMOLOG 5"/>
    <property type="match status" value="1"/>
</dbReference>
<gene>
    <name evidence="20" type="ORF">QBC46DRAFT_429157</name>
</gene>
<comment type="subcellular location">
    <subcellularLocation>
        <location evidence="3">Chromosome</location>
    </subcellularLocation>
    <subcellularLocation>
        <location evidence="2">Endomembrane system</location>
        <topology evidence="2">Multi-pass membrane protein</topology>
    </subcellularLocation>
    <subcellularLocation>
        <location evidence="1">Nucleus</location>
    </subcellularLocation>
</comment>
<evidence type="ECO:0000256" key="12">
    <source>
        <dbReference type="ARBA" id="ARBA00023136"/>
    </source>
</evidence>
<dbReference type="InterPro" id="IPR000432">
    <property type="entry name" value="DNA_mismatch_repair_MutS_C"/>
</dbReference>
<dbReference type="GO" id="GO:0006298">
    <property type="term" value="P:mismatch repair"/>
    <property type="evidence" value="ECO:0007669"/>
    <property type="project" value="InterPro"/>
</dbReference>
<evidence type="ECO:0000313" key="21">
    <source>
        <dbReference type="Proteomes" id="UP001303473"/>
    </source>
</evidence>
<evidence type="ECO:0000256" key="5">
    <source>
        <dbReference type="ARBA" id="ARBA00006271"/>
    </source>
</evidence>
<evidence type="ECO:0000256" key="11">
    <source>
        <dbReference type="ARBA" id="ARBA00023125"/>
    </source>
</evidence>
<name>A0AAN6S5G5_9PEZI</name>
<keyword evidence="14" id="KW-0469">Meiosis</keyword>
<dbReference type="GO" id="GO:0005634">
    <property type="term" value="C:nucleus"/>
    <property type="evidence" value="ECO:0007669"/>
    <property type="project" value="UniProtKB-SubCell"/>
</dbReference>
<dbReference type="Pfam" id="PF00488">
    <property type="entry name" value="MutS_V"/>
    <property type="match status" value="1"/>
</dbReference>
<keyword evidence="18" id="KW-0732">Signal</keyword>
<feature type="signal peptide" evidence="18">
    <location>
        <begin position="1"/>
        <end position="22"/>
    </location>
</feature>
<comment type="similarity">
    <text evidence="4">Belongs to the membrane magnesium transporter (TC 1.A.67) family.</text>
</comment>
<dbReference type="GO" id="GO:0051026">
    <property type="term" value="P:chiasma assembly"/>
    <property type="evidence" value="ECO:0007669"/>
    <property type="project" value="TreeGrafter"/>
</dbReference>
<feature type="chain" id="PRO_5042949950" description="DNA mismatch repair protein MSH5" evidence="18">
    <location>
        <begin position="23"/>
        <end position="1080"/>
    </location>
</feature>
<feature type="compositionally biased region" description="Basic and acidic residues" evidence="17">
    <location>
        <begin position="191"/>
        <end position="212"/>
    </location>
</feature>
<keyword evidence="7" id="KW-0812">Transmembrane</keyword>
<dbReference type="SMART" id="SM00533">
    <property type="entry name" value="MUTSd"/>
    <property type="match status" value="1"/>
</dbReference>
<evidence type="ECO:0000256" key="10">
    <source>
        <dbReference type="ARBA" id="ARBA00022989"/>
    </source>
</evidence>
<evidence type="ECO:0000256" key="13">
    <source>
        <dbReference type="ARBA" id="ARBA00023242"/>
    </source>
</evidence>
<dbReference type="GO" id="GO:0005524">
    <property type="term" value="F:ATP binding"/>
    <property type="evidence" value="ECO:0007669"/>
    <property type="project" value="UniProtKB-KW"/>
</dbReference>
<dbReference type="GO" id="GO:0140664">
    <property type="term" value="F:ATP-dependent DNA damage sensor activity"/>
    <property type="evidence" value="ECO:0007669"/>
    <property type="project" value="InterPro"/>
</dbReference>
<dbReference type="Proteomes" id="UP001303473">
    <property type="component" value="Unassembled WGS sequence"/>
</dbReference>
<proteinExistence type="inferred from homology"/>
<dbReference type="InterPro" id="IPR018937">
    <property type="entry name" value="MMgT"/>
</dbReference>
<reference evidence="21" key="1">
    <citation type="journal article" date="2023" name="Mol. Phylogenet. Evol.">
        <title>Genome-scale phylogeny and comparative genomics of the fungal order Sordariales.</title>
        <authorList>
            <person name="Hensen N."/>
            <person name="Bonometti L."/>
            <person name="Westerberg I."/>
            <person name="Brannstrom I.O."/>
            <person name="Guillou S."/>
            <person name="Cros-Aarteil S."/>
            <person name="Calhoun S."/>
            <person name="Haridas S."/>
            <person name="Kuo A."/>
            <person name="Mondo S."/>
            <person name="Pangilinan J."/>
            <person name="Riley R."/>
            <person name="LaButti K."/>
            <person name="Andreopoulos B."/>
            <person name="Lipzen A."/>
            <person name="Chen C."/>
            <person name="Yan M."/>
            <person name="Daum C."/>
            <person name="Ng V."/>
            <person name="Clum A."/>
            <person name="Steindorff A."/>
            <person name="Ohm R.A."/>
            <person name="Martin F."/>
            <person name="Silar P."/>
            <person name="Natvig D.O."/>
            <person name="Lalanne C."/>
            <person name="Gautier V."/>
            <person name="Ament-Velasquez S.L."/>
            <person name="Kruys A."/>
            <person name="Hutchinson M.I."/>
            <person name="Powell A.J."/>
            <person name="Barry K."/>
            <person name="Miller A.N."/>
            <person name="Grigoriev I.V."/>
            <person name="Debuchy R."/>
            <person name="Gladieux P."/>
            <person name="Hiltunen Thoren M."/>
            <person name="Johannesson H."/>
        </authorList>
    </citation>
    <scope>NUCLEOTIDE SEQUENCE [LARGE SCALE GENOMIC DNA]</scope>
    <source>
        <strain evidence="21">CBS 340.73</strain>
    </source>
</reference>
<dbReference type="EMBL" id="MU853779">
    <property type="protein sequence ID" value="KAK3941852.1"/>
    <property type="molecule type" value="Genomic_DNA"/>
</dbReference>
<dbReference type="GO" id="GO:0030983">
    <property type="term" value="F:mismatched DNA binding"/>
    <property type="evidence" value="ECO:0007669"/>
    <property type="project" value="InterPro"/>
</dbReference>
<evidence type="ECO:0000256" key="17">
    <source>
        <dbReference type="SAM" id="MobiDB-lite"/>
    </source>
</evidence>
<evidence type="ECO:0000256" key="15">
    <source>
        <dbReference type="ARBA" id="ARBA00073549"/>
    </source>
</evidence>
<evidence type="ECO:0000256" key="4">
    <source>
        <dbReference type="ARBA" id="ARBA00006109"/>
    </source>
</evidence>
<keyword evidence="21" id="KW-1185">Reference proteome</keyword>
<evidence type="ECO:0000313" key="20">
    <source>
        <dbReference type="EMBL" id="KAK3941852.1"/>
    </source>
</evidence>
<dbReference type="GO" id="GO:0005694">
    <property type="term" value="C:chromosome"/>
    <property type="evidence" value="ECO:0007669"/>
    <property type="project" value="UniProtKB-SubCell"/>
</dbReference>
<dbReference type="FunFam" id="3.40.50.300:FF:001067">
    <property type="entry name" value="DNA mismatch repair protein MSH5"/>
    <property type="match status" value="1"/>
</dbReference>
<protein>
    <recommendedName>
        <fullName evidence="15">DNA mismatch repair protein MSH5</fullName>
    </recommendedName>
    <alternativeName>
        <fullName evidence="16">MutS protein homolog 5</fullName>
    </alternativeName>
</protein>
<evidence type="ECO:0000256" key="1">
    <source>
        <dbReference type="ARBA" id="ARBA00004123"/>
    </source>
</evidence>
<evidence type="ECO:0000256" key="14">
    <source>
        <dbReference type="ARBA" id="ARBA00023254"/>
    </source>
</evidence>
<feature type="domain" description="DNA mismatch repair proteins mutS family" evidence="19">
    <location>
        <begin position="889"/>
        <end position="905"/>
    </location>
</feature>
<dbReference type="SUPFAM" id="SSF52540">
    <property type="entry name" value="P-loop containing nucleoside triphosphate hydrolases"/>
    <property type="match status" value="1"/>
</dbReference>
<evidence type="ECO:0000259" key="19">
    <source>
        <dbReference type="PROSITE" id="PS00486"/>
    </source>
</evidence>
<dbReference type="GO" id="GO:0012505">
    <property type="term" value="C:endomembrane system"/>
    <property type="evidence" value="ECO:0007669"/>
    <property type="project" value="UniProtKB-SubCell"/>
</dbReference>
<keyword evidence="6" id="KW-0158">Chromosome</keyword>
<dbReference type="InterPro" id="IPR007696">
    <property type="entry name" value="DNA_mismatch_repair_MutS_core"/>
</dbReference>
<dbReference type="Pfam" id="PF05192">
    <property type="entry name" value="MutS_III"/>
    <property type="match status" value="1"/>
</dbReference>
<dbReference type="PANTHER" id="PTHR11361">
    <property type="entry name" value="DNA MISMATCH REPAIR PROTEIN MUTS FAMILY MEMBER"/>
    <property type="match status" value="1"/>
</dbReference>
<keyword evidence="10" id="KW-1133">Transmembrane helix</keyword>
<dbReference type="PROSITE" id="PS00486">
    <property type="entry name" value="DNA_MISMATCH_REPAIR_2"/>
    <property type="match status" value="1"/>
</dbReference>
<evidence type="ECO:0000256" key="8">
    <source>
        <dbReference type="ARBA" id="ARBA00022741"/>
    </source>
</evidence>
<keyword evidence="11" id="KW-0238">DNA-binding</keyword>
<comment type="similarity">
    <text evidence="5">Belongs to the DNA mismatch repair MutS family.</text>
</comment>
<evidence type="ECO:0000256" key="16">
    <source>
        <dbReference type="ARBA" id="ARBA00077470"/>
    </source>
</evidence>
<evidence type="ECO:0000256" key="9">
    <source>
        <dbReference type="ARBA" id="ARBA00022840"/>
    </source>
</evidence>
<feature type="compositionally biased region" description="Low complexity" evidence="17">
    <location>
        <begin position="137"/>
        <end position="150"/>
    </location>
</feature>
<sequence length="1080" mass="118073">MTWISKTITVFGALLLAHACYSAQEHSALQSFRAATATTLTSSPPSAATSLPIDIVIETISATLIVALGLVLGTPPLRPIQWRVWAGKVEREGEEGFLDHNGEVNKDYVGNPFRMLETRPGFVDIRKQRKEFADDASSVSSTPTPSGSHSLASSGYPLSSGSQTQAAPQTLPASPIASGTSYQTPSTTPDPQRDDAQANTHDVDETSDRDSHDALNEVIMAINMDREGSVGCAHYIASDEALYLQEDVKMGGVEIVNTMLIRIQPTTILISNKASDALGDVLEREAQRVDDHSSDGQLQGGYILRHLISTEFNYEAAMERLIGLDDLDAFKPGGVEVVSREEGGSDSVGVYHHTRRLRLAGIINVNNPLAIGCAGAVLNDLDRRRAAEHLPFQPEAPPGFCVKSLQMTAFTNFMLVSADTLISLQILPSGLGLKRKREQSKHENLSVLRLVQELACTPQGKARLARMFLQPSLSLDLIAERQKSVAVFLREENREVASAIRKHLRKTKDIRSTVLDLKKGIAGCQTSKQLEVWKRLSRFAIFCTKAKDAVGTLSGSGERDIFLRIDEEIDTRKLLEVDRRIHETIDIQLSKDSGQMEIMQGVSPKLDELKYHLASIDYSLQEARERIVAQIPLSAAQHVMACTFLLGKGFLVAVRRDPNTGEGLCAGAGTIDDRWEEVISSGDVVYYKNGLMRQYDDEFGDIEEDIIVEEAQIIADLTTEVLQYESLLVAVSKLIGELDSLFALARAARKYQWTAPDMTMSNIINIQQGRHPLQEMVVPSFIPNDCIMAGGPGSDNLGAEAEADMDAPSMMILTGPNHSGKTVYLKQVAIIVYLAHIGSYVPAMHATIGLTDRILTRLATRESITVADSAFIVDLKQAVFALNFATRRSLLLVDEFGKGTDAIGGAAILGGYLSYILGLGLERPKVLASTHFHEIFDHGFLQPGDGLAFAHMNVYVEFEATQAHDQLTYLYRLQPGRSTSSFGTKCAAILGLDEDIVERAEAIALMLDRNEDLVEWASAPMTEHGQQRLERAELIARRFLAWDIPKPGETSDSGGLVGMSKGCCCRCLLDLSLNSCSFGT</sequence>
<dbReference type="CDD" id="cd03281">
    <property type="entry name" value="ABC_MSH5_euk"/>
    <property type="match status" value="1"/>
</dbReference>
<organism evidence="20 21">
    <name type="scientific">Diplogelasinospora grovesii</name>
    <dbReference type="NCBI Taxonomy" id="303347"/>
    <lineage>
        <taxon>Eukaryota</taxon>
        <taxon>Fungi</taxon>
        <taxon>Dikarya</taxon>
        <taxon>Ascomycota</taxon>
        <taxon>Pezizomycotina</taxon>
        <taxon>Sordariomycetes</taxon>
        <taxon>Sordariomycetidae</taxon>
        <taxon>Sordariales</taxon>
        <taxon>Diplogelasinosporaceae</taxon>
        <taxon>Diplogelasinospora</taxon>
    </lineage>
</organism>
<dbReference type="InterPro" id="IPR036187">
    <property type="entry name" value="DNA_mismatch_repair_MutS_sf"/>
</dbReference>
<keyword evidence="12" id="KW-0472">Membrane</keyword>
<evidence type="ECO:0000256" key="7">
    <source>
        <dbReference type="ARBA" id="ARBA00022692"/>
    </source>
</evidence>
<feature type="compositionally biased region" description="Polar residues" evidence="17">
    <location>
        <begin position="151"/>
        <end position="190"/>
    </location>
</feature>
<dbReference type="SUPFAM" id="SSF48334">
    <property type="entry name" value="DNA repair protein MutS, domain III"/>
    <property type="match status" value="1"/>
</dbReference>
<dbReference type="SMART" id="SM00534">
    <property type="entry name" value="MUTSac"/>
    <property type="match status" value="1"/>
</dbReference>
<comment type="caution">
    <text evidence="20">The sequence shown here is derived from an EMBL/GenBank/DDBJ whole genome shotgun (WGS) entry which is preliminary data.</text>
</comment>
<evidence type="ECO:0000256" key="3">
    <source>
        <dbReference type="ARBA" id="ARBA00004286"/>
    </source>
</evidence>
<keyword evidence="8" id="KW-0547">Nucleotide-binding</keyword>